<sequence length="86" mass="10389">METILVKPKDKAEEQLVKDLITRMNIEMELLNEARTTETRENDFASDFELNVEEVKTRWPRMKNLQRTRELLYELMRSGYARLQKI</sequence>
<evidence type="ECO:0000313" key="2">
    <source>
        <dbReference type="Proteomes" id="UP000295807"/>
    </source>
</evidence>
<dbReference type="Proteomes" id="UP000295807">
    <property type="component" value="Unassembled WGS sequence"/>
</dbReference>
<reference evidence="1 2" key="1">
    <citation type="submission" date="2019-03" db="EMBL/GenBank/DDBJ databases">
        <title>Genomic Encyclopedia of Type Strains, Phase IV (KMG-IV): sequencing the most valuable type-strain genomes for metagenomic binning, comparative biology and taxonomic classification.</title>
        <authorList>
            <person name="Goeker M."/>
        </authorList>
    </citation>
    <scope>NUCLEOTIDE SEQUENCE [LARGE SCALE GENOMIC DNA]</scope>
    <source>
        <strain evidence="1 2">DSM 21100</strain>
    </source>
</reference>
<dbReference type="RefSeq" id="WP_132129892.1">
    <property type="nucleotide sequence ID" value="NZ_CP042432.1"/>
</dbReference>
<protein>
    <submittedName>
        <fullName evidence="1">Uncharacterized protein</fullName>
    </submittedName>
</protein>
<evidence type="ECO:0000313" key="1">
    <source>
        <dbReference type="EMBL" id="TCS86086.1"/>
    </source>
</evidence>
<dbReference type="EMBL" id="SMAD01000009">
    <property type="protein sequence ID" value="TCS86086.1"/>
    <property type="molecule type" value="Genomic_DNA"/>
</dbReference>
<name>A0A4R3KQ68_9SPHI</name>
<dbReference type="AlphaFoldDB" id="A0A4R3KQ68"/>
<organism evidence="1 2">
    <name type="scientific">Anseongella ginsenosidimutans</name>
    <dbReference type="NCBI Taxonomy" id="496056"/>
    <lineage>
        <taxon>Bacteria</taxon>
        <taxon>Pseudomonadati</taxon>
        <taxon>Bacteroidota</taxon>
        <taxon>Sphingobacteriia</taxon>
        <taxon>Sphingobacteriales</taxon>
        <taxon>Sphingobacteriaceae</taxon>
        <taxon>Anseongella</taxon>
    </lineage>
</organism>
<proteinExistence type="predicted"/>
<comment type="caution">
    <text evidence="1">The sequence shown here is derived from an EMBL/GenBank/DDBJ whole genome shotgun (WGS) entry which is preliminary data.</text>
</comment>
<keyword evidence="2" id="KW-1185">Reference proteome</keyword>
<gene>
    <name evidence="1" type="ORF">EDD80_109115</name>
</gene>
<accession>A0A4R3KQ68</accession>